<reference evidence="2" key="1">
    <citation type="submission" date="2022-11" db="UniProtKB">
        <authorList>
            <consortium name="WormBaseParasite"/>
        </authorList>
    </citation>
    <scope>IDENTIFICATION</scope>
</reference>
<dbReference type="WBParaSite" id="nRc.2.0.1.t39625-RA">
    <property type="protein sequence ID" value="nRc.2.0.1.t39625-RA"/>
    <property type="gene ID" value="nRc.2.0.1.g39625"/>
</dbReference>
<proteinExistence type="predicted"/>
<accession>A0A915KNK0</accession>
<protein>
    <submittedName>
        <fullName evidence="2">Uncharacterized protein</fullName>
    </submittedName>
</protein>
<evidence type="ECO:0000313" key="2">
    <source>
        <dbReference type="WBParaSite" id="nRc.2.0.1.t39625-RA"/>
    </source>
</evidence>
<dbReference type="Proteomes" id="UP000887565">
    <property type="component" value="Unplaced"/>
</dbReference>
<dbReference type="AlphaFoldDB" id="A0A915KNK0"/>
<name>A0A915KNK0_ROMCU</name>
<keyword evidence="1" id="KW-1185">Reference proteome</keyword>
<sequence length="77" mass="8831">MVKASQLLEYVGEVSIFRGHPVCGFDVKKTNQDKVVALFKTREVDNLKGKQFARYISFMLRNGQTYIINTTGLMEKE</sequence>
<organism evidence="1 2">
    <name type="scientific">Romanomermis culicivorax</name>
    <name type="common">Nematode worm</name>
    <dbReference type="NCBI Taxonomy" id="13658"/>
    <lineage>
        <taxon>Eukaryota</taxon>
        <taxon>Metazoa</taxon>
        <taxon>Ecdysozoa</taxon>
        <taxon>Nematoda</taxon>
        <taxon>Enoplea</taxon>
        <taxon>Dorylaimia</taxon>
        <taxon>Mermithida</taxon>
        <taxon>Mermithoidea</taxon>
        <taxon>Mermithidae</taxon>
        <taxon>Romanomermis</taxon>
    </lineage>
</organism>
<evidence type="ECO:0000313" key="1">
    <source>
        <dbReference type="Proteomes" id="UP000887565"/>
    </source>
</evidence>